<keyword evidence="3" id="KW-1185">Reference proteome</keyword>
<feature type="non-terminal residue" evidence="2">
    <location>
        <position position="204"/>
    </location>
</feature>
<dbReference type="AlphaFoldDB" id="A0AA38CIC9"/>
<evidence type="ECO:0000313" key="2">
    <source>
        <dbReference type="EMBL" id="KAH9296714.1"/>
    </source>
</evidence>
<dbReference type="EMBL" id="JAHRHJ020000011">
    <property type="protein sequence ID" value="KAH9296714.1"/>
    <property type="molecule type" value="Genomic_DNA"/>
</dbReference>
<sequence>MGASRQNIPVISRGKPVTIILDWTIEVGYVTMDVVRRLRLTTMPLPHAKTVGTEDGVLHGLALRFYTMSFIFGGSFTDIVTLDIVPLEVGEVALGNFYLAAQKGYMTDDRNGVELRLHHNWIVEFEMGRVIHFAPTHNISATSSYALASPPESPIEVAHILAERPTQEAESSSYVPMDQPNPKAEISYIPIDHQDPYAEERSHD</sequence>
<organism evidence="2 3">
    <name type="scientific">Taxus chinensis</name>
    <name type="common">Chinese yew</name>
    <name type="synonym">Taxus wallichiana var. chinensis</name>
    <dbReference type="NCBI Taxonomy" id="29808"/>
    <lineage>
        <taxon>Eukaryota</taxon>
        <taxon>Viridiplantae</taxon>
        <taxon>Streptophyta</taxon>
        <taxon>Embryophyta</taxon>
        <taxon>Tracheophyta</taxon>
        <taxon>Spermatophyta</taxon>
        <taxon>Pinopsida</taxon>
        <taxon>Pinidae</taxon>
        <taxon>Conifers II</taxon>
        <taxon>Cupressales</taxon>
        <taxon>Taxaceae</taxon>
        <taxon>Taxus</taxon>
    </lineage>
</organism>
<name>A0AA38CIC9_TAXCH</name>
<dbReference type="Proteomes" id="UP000824469">
    <property type="component" value="Unassembled WGS sequence"/>
</dbReference>
<protein>
    <submittedName>
        <fullName evidence="2">Uncharacterized protein</fullName>
    </submittedName>
</protein>
<feature type="region of interest" description="Disordered" evidence="1">
    <location>
        <begin position="167"/>
        <end position="204"/>
    </location>
</feature>
<comment type="caution">
    <text evidence="2">The sequence shown here is derived from an EMBL/GenBank/DDBJ whole genome shotgun (WGS) entry which is preliminary data.</text>
</comment>
<proteinExistence type="predicted"/>
<gene>
    <name evidence="2" type="ORF">KI387_044742</name>
</gene>
<evidence type="ECO:0000313" key="3">
    <source>
        <dbReference type="Proteomes" id="UP000824469"/>
    </source>
</evidence>
<accession>A0AA38CIC9</accession>
<reference evidence="2 3" key="1">
    <citation type="journal article" date="2021" name="Nat. Plants">
        <title>The Taxus genome provides insights into paclitaxel biosynthesis.</title>
        <authorList>
            <person name="Xiong X."/>
            <person name="Gou J."/>
            <person name="Liao Q."/>
            <person name="Li Y."/>
            <person name="Zhou Q."/>
            <person name="Bi G."/>
            <person name="Li C."/>
            <person name="Du R."/>
            <person name="Wang X."/>
            <person name="Sun T."/>
            <person name="Guo L."/>
            <person name="Liang H."/>
            <person name="Lu P."/>
            <person name="Wu Y."/>
            <person name="Zhang Z."/>
            <person name="Ro D.K."/>
            <person name="Shang Y."/>
            <person name="Huang S."/>
            <person name="Yan J."/>
        </authorList>
    </citation>
    <scope>NUCLEOTIDE SEQUENCE [LARGE SCALE GENOMIC DNA]</scope>
    <source>
        <strain evidence="2">Ta-2019</strain>
    </source>
</reference>
<feature type="compositionally biased region" description="Basic and acidic residues" evidence="1">
    <location>
        <begin position="192"/>
        <end position="204"/>
    </location>
</feature>
<evidence type="ECO:0000256" key="1">
    <source>
        <dbReference type="SAM" id="MobiDB-lite"/>
    </source>
</evidence>